<evidence type="ECO:0000256" key="1">
    <source>
        <dbReference type="ARBA" id="ARBA00001947"/>
    </source>
</evidence>
<dbReference type="EMBL" id="RBVX01000020">
    <property type="protein sequence ID" value="RSL31827.1"/>
    <property type="molecule type" value="Genomic_DNA"/>
</dbReference>
<dbReference type="OrthoDB" id="333278at2"/>
<dbReference type="GO" id="GO:0016787">
    <property type="term" value="F:hydrolase activity"/>
    <property type="evidence" value="ECO:0007669"/>
    <property type="project" value="UniProtKB-KW"/>
</dbReference>
<dbReference type="Gene3D" id="3.60.15.10">
    <property type="entry name" value="Ribonuclease Z/Hydroxyacylglutathione hydrolase-like"/>
    <property type="match status" value="1"/>
</dbReference>
<dbReference type="InterPro" id="IPR036866">
    <property type="entry name" value="RibonucZ/Hydroxyglut_hydro"/>
</dbReference>
<keyword evidence="8" id="KW-1185">Reference proteome</keyword>
<proteinExistence type="inferred from homology"/>
<dbReference type="InterPro" id="IPR051013">
    <property type="entry name" value="MBL_superfamily_lactonases"/>
</dbReference>
<evidence type="ECO:0000313" key="8">
    <source>
        <dbReference type="Proteomes" id="UP000275076"/>
    </source>
</evidence>
<evidence type="ECO:0000256" key="3">
    <source>
        <dbReference type="ARBA" id="ARBA00022723"/>
    </source>
</evidence>
<comment type="cofactor">
    <cofactor evidence="1">
        <name>Zn(2+)</name>
        <dbReference type="ChEBI" id="CHEBI:29105"/>
    </cofactor>
</comment>
<organism evidence="7 8">
    <name type="scientific">Salibacterium salarium</name>
    <dbReference type="NCBI Taxonomy" id="284579"/>
    <lineage>
        <taxon>Bacteria</taxon>
        <taxon>Bacillati</taxon>
        <taxon>Bacillota</taxon>
        <taxon>Bacilli</taxon>
        <taxon>Bacillales</taxon>
        <taxon>Bacillaceae</taxon>
    </lineage>
</organism>
<evidence type="ECO:0000259" key="6">
    <source>
        <dbReference type="SMART" id="SM00849"/>
    </source>
</evidence>
<comment type="caution">
    <text evidence="7">The sequence shown here is derived from an EMBL/GenBank/DDBJ whole genome shotgun (WGS) entry which is preliminary data.</text>
</comment>
<feature type="domain" description="Metallo-beta-lactamase" evidence="6">
    <location>
        <begin position="45"/>
        <end position="259"/>
    </location>
</feature>
<dbReference type="CDD" id="cd07729">
    <property type="entry name" value="AHL_lactonase_MBL-fold"/>
    <property type="match status" value="1"/>
</dbReference>
<dbReference type="PANTHER" id="PTHR42978:SF2">
    <property type="entry name" value="102 KBASES UNSTABLE REGION: FROM 1 TO 119443"/>
    <property type="match status" value="1"/>
</dbReference>
<dbReference type="AlphaFoldDB" id="A0A428N0F5"/>
<accession>A0A428N0F5</accession>
<evidence type="ECO:0000256" key="2">
    <source>
        <dbReference type="ARBA" id="ARBA00007749"/>
    </source>
</evidence>
<keyword evidence="5" id="KW-0862">Zinc</keyword>
<dbReference type="GO" id="GO:0046872">
    <property type="term" value="F:metal ion binding"/>
    <property type="evidence" value="ECO:0007669"/>
    <property type="project" value="UniProtKB-KW"/>
</dbReference>
<protein>
    <submittedName>
        <fullName evidence="7">N-acyl homoserine lactonase family protein</fullName>
    </submittedName>
</protein>
<keyword evidence="3" id="KW-0479">Metal-binding</keyword>
<dbReference type="InterPro" id="IPR001279">
    <property type="entry name" value="Metallo-B-lactamas"/>
</dbReference>
<evidence type="ECO:0000256" key="5">
    <source>
        <dbReference type="ARBA" id="ARBA00022833"/>
    </source>
</evidence>
<evidence type="ECO:0000313" key="7">
    <source>
        <dbReference type="EMBL" id="RSL31827.1"/>
    </source>
</evidence>
<dbReference type="PANTHER" id="PTHR42978">
    <property type="entry name" value="QUORUM-QUENCHING LACTONASE YTNP-RELATED-RELATED"/>
    <property type="match status" value="1"/>
</dbReference>
<sequence>MDTKIHIWHTGSVYIDKSLAFNEKSWHPVPYTGWFRGKSKKIWVPVSTYLIEHPKGKVLIDTGWHEDIRVNQKKHLGRFTYSMFRGKLPKGQSIKEKIDALGIETKDLDYVVLTHLHSDHVSGLKHVSNAKNILTSELEWQAAQKDLGYIKTMWKDVPINTFHLNTIPFGPYKKGYDLFGDETIYLVFTPGHSKGQMSILVSTTKGWILLASDVGYAARSWKEYILPGLMVDKQAAQKSLKWVQEFSRRKDCYRVIANHDPSIREEILHNINKGGLKV</sequence>
<dbReference type="SMART" id="SM00849">
    <property type="entry name" value="Lactamase_B"/>
    <property type="match status" value="1"/>
</dbReference>
<name>A0A428N0F5_9BACI</name>
<comment type="similarity">
    <text evidence="2">Belongs to the metallo-beta-lactamase superfamily.</text>
</comment>
<dbReference type="Pfam" id="PF00753">
    <property type="entry name" value="Lactamase_B"/>
    <property type="match status" value="1"/>
</dbReference>
<reference evidence="7 8" key="1">
    <citation type="submission" date="2018-10" db="EMBL/GenBank/DDBJ databases">
        <title>Draft genome sequence of Bacillus salarius IM0101, isolated from a hypersaline soil in Inner Mongolia, China.</title>
        <authorList>
            <person name="Yamprayoonswat W."/>
            <person name="Boonvisut S."/>
            <person name="Jumpathong W."/>
            <person name="Sittihan S."/>
            <person name="Ruangsuj P."/>
            <person name="Wanthongcharoen S."/>
            <person name="Thongpramul N."/>
            <person name="Pimmason S."/>
            <person name="Yu B."/>
            <person name="Yasawong M."/>
        </authorList>
    </citation>
    <scope>NUCLEOTIDE SEQUENCE [LARGE SCALE GENOMIC DNA]</scope>
    <source>
        <strain evidence="7 8">IM0101</strain>
    </source>
</reference>
<gene>
    <name evidence="7" type="ORF">D7Z54_18690</name>
</gene>
<keyword evidence="4" id="KW-0378">Hydrolase</keyword>
<evidence type="ECO:0000256" key="4">
    <source>
        <dbReference type="ARBA" id="ARBA00022801"/>
    </source>
</evidence>
<dbReference type="Proteomes" id="UP000275076">
    <property type="component" value="Unassembled WGS sequence"/>
</dbReference>
<dbReference type="SUPFAM" id="SSF56281">
    <property type="entry name" value="Metallo-hydrolase/oxidoreductase"/>
    <property type="match status" value="1"/>
</dbReference>